<evidence type="ECO:0000313" key="1">
    <source>
        <dbReference type="EMBL" id="MFC3835671.1"/>
    </source>
</evidence>
<accession>A0ABV7ZE50</accession>
<dbReference type="EMBL" id="JBHRZG010000024">
    <property type="protein sequence ID" value="MFC3835671.1"/>
    <property type="molecule type" value="Genomic_DNA"/>
</dbReference>
<name>A0ABV7ZE50_9DEIO</name>
<protein>
    <submittedName>
        <fullName evidence="1">Uncharacterized protein</fullName>
    </submittedName>
</protein>
<comment type="caution">
    <text evidence="1">The sequence shown here is derived from an EMBL/GenBank/DDBJ whole genome shotgun (WGS) entry which is preliminary data.</text>
</comment>
<evidence type="ECO:0000313" key="2">
    <source>
        <dbReference type="Proteomes" id="UP001595803"/>
    </source>
</evidence>
<gene>
    <name evidence="1" type="ORF">ACFOSB_22630</name>
</gene>
<keyword evidence="2" id="KW-1185">Reference proteome</keyword>
<sequence length="160" mass="17735">MTDRSDAELGKNKPPMTFKAIIQNENYLYGISAEGKEYPLYFFAPLADAYSNIPSYAVPFSPVWPEYTQKFIDRYIPVPSPIDVVPAGLTITSQARTGGGSRDWDQVICNGWPLYYVQDDHKKVKKGNHPTMFEPAYFGMPTPGVESPDGVEIPGPSLGP</sequence>
<proteinExistence type="predicted"/>
<dbReference type="Proteomes" id="UP001595803">
    <property type="component" value="Unassembled WGS sequence"/>
</dbReference>
<organism evidence="1 2">
    <name type="scientific">Deinococcus rufus</name>
    <dbReference type="NCBI Taxonomy" id="2136097"/>
    <lineage>
        <taxon>Bacteria</taxon>
        <taxon>Thermotogati</taxon>
        <taxon>Deinococcota</taxon>
        <taxon>Deinococci</taxon>
        <taxon>Deinococcales</taxon>
        <taxon>Deinococcaceae</taxon>
        <taxon>Deinococcus</taxon>
    </lineage>
</organism>
<dbReference type="RefSeq" id="WP_322474391.1">
    <property type="nucleotide sequence ID" value="NZ_JBHRZG010000024.1"/>
</dbReference>
<reference evidence="2" key="1">
    <citation type="journal article" date="2019" name="Int. J. Syst. Evol. Microbiol.">
        <title>The Global Catalogue of Microorganisms (GCM) 10K type strain sequencing project: providing services to taxonomists for standard genome sequencing and annotation.</title>
        <authorList>
            <consortium name="The Broad Institute Genomics Platform"/>
            <consortium name="The Broad Institute Genome Sequencing Center for Infectious Disease"/>
            <person name="Wu L."/>
            <person name="Ma J."/>
        </authorList>
    </citation>
    <scope>NUCLEOTIDE SEQUENCE [LARGE SCALE GENOMIC DNA]</scope>
    <source>
        <strain evidence="2">CCTCC AB 2017081</strain>
    </source>
</reference>